<protein>
    <submittedName>
        <fullName evidence="1">Uncharacterized protein</fullName>
    </submittedName>
</protein>
<evidence type="ECO:0000313" key="1">
    <source>
        <dbReference type="EMBL" id="KAJ8672249.1"/>
    </source>
</evidence>
<sequence length="314" mass="36017">MLEKVSVNQAKKRFTKSNTDYEIVIQNYSSIFCCGEFDCKFKDISFKEIPSKNGLIRLKAYLKDEFTKRSDKNENEILGVVTDGENKLDVIVRKSEGDKTPEYERGTKLEISGDLQEDGMTYVLKVKGVDKIKELSDAKMKMEKLILANEIFVIEKLMLEKVSVNQAKKRFTKSNTDYEIVIQNYSSIFCCGEFDCKFKDISFKEIPSKNGLIRLKAYLKDEFTKRSDKNENEILGVVTDGENKLDVIVRKSEGDKTPEYERGTKLEISGDLQEDGMTYVLKVKGVDKIKELSDAKMKMEKLILANEIFVIEVI</sequence>
<dbReference type="Proteomes" id="UP001239111">
    <property type="component" value="Chromosome 3"/>
</dbReference>
<dbReference type="EMBL" id="CM056743">
    <property type="protein sequence ID" value="KAJ8672249.1"/>
    <property type="molecule type" value="Genomic_DNA"/>
</dbReference>
<organism evidence="1 2">
    <name type="scientific">Eretmocerus hayati</name>
    <dbReference type="NCBI Taxonomy" id="131215"/>
    <lineage>
        <taxon>Eukaryota</taxon>
        <taxon>Metazoa</taxon>
        <taxon>Ecdysozoa</taxon>
        <taxon>Arthropoda</taxon>
        <taxon>Hexapoda</taxon>
        <taxon>Insecta</taxon>
        <taxon>Pterygota</taxon>
        <taxon>Neoptera</taxon>
        <taxon>Endopterygota</taxon>
        <taxon>Hymenoptera</taxon>
        <taxon>Apocrita</taxon>
        <taxon>Proctotrupomorpha</taxon>
        <taxon>Chalcidoidea</taxon>
        <taxon>Aphelinidae</taxon>
        <taxon>Aphelininae</taxon>
        <taxon>Eretmocerus</taxon>
    </lineage>
</organism>
<name>A0ACC2NLX2_9HYME</name>
<gene>
    <name evidence="1" type="ORF">QAD02_003508</name>
</gene>
<keyword evidence="2" id="KW-1185">Reference proteome</keyword>
<comment type="caution">
    <text evidence="1">The sequence shown here is derived from an EMBL/GenBank/DDBJ whole genome shotgun (WGS) entry which is preliminary data.</text>
</comment>
<accession>A0ACC2NLX2</accession>
<reference evidence="1" key="1">
    <citation type="submission" date="2023-04" db="EMBL/GenBank/DDBJ databases">
        <title>A chromosome-level genome assembly of the parasitoid wasp Eretmocerus hayati.</title>
        <authorList>
            <person name="Zhong Y."/>
            <person name="Liu S."/>
            <person name="Liu Y."/>
        </authorList>
    </citation>
    <scope>NUCLEOTIDE SEQUENCE</scope>
    <source>
        <strain evidence="1">ZJU_SS_LIU_2023</strain>
    </source>
</reference>
<proteinExistence type="predicted"/>
<evidence type="ECO:0000313" key="2">
    <source>
        <dbReference type="Proteomes" id="UP001239111"/>
    </source>
</evidence>